<evidence type="ECO:0000313" key="4">
    <source>
        <dbReference type="Proteomes" id="UP000644507"/>
    </source>
</evidence>
<reference evidence="3" key="1">
    <citation type="journal article" date="2014" name="Int. J. Syst. Evol. Microbiol.">
        <title>Complete genome sequence of Corynebacterium casei LMG S-19264T (=DSM 44701T), isolated from a smear-ripened cheese.</title>
        <authorList>
            <consortium name="US DOE Joint Genome Institute (JGI-PGF)"/>
            <person name="Walter F."/>
            <person name="Albersmeier A."/>
            <person name="Kalinowski J."/>
            <person name="Ruckert C."/>
        </authorList>
    </citation>
    <scope>NUCLEOTIDE SEQUENCE</scope>
    <source>
        <strain evidence="3">KCTC 12988</strain>
    </source>
</reference>
<gene>
    <name evidence="3" type="ORF">GCM10007100_19730</name>
</gene>
<feature type="chain" id="PRO_5037461309" description="DUF5722 domain-containing protein" evidence="1">
    <location>
        <begin position="18"/>
        <end position="691"/>
    </location>
</feature>
<name>A0A918TNY1_9BACT</name>
<dbReference type="EMBL" id="BMXI01000007">
    <property type="protein sequence ID" value="GHC53304.1"/>
    <property type="molecule type" value="Genomic_DNA"/>
</dbReference>
<evidence type="ECO:0000256" key="1">
    <source>
        <dbReference type="SAM" id="SignalP"/>
    </source>
</evidence>
<accession>A0A918TNY1</accession>
<evidence type="ECO:0000259" key="2">
    <source>
        <dbReference type="Pfam" id="PF18989"/>
    </source>
</evidence>
<evidence type="ECO:0000313" key="3">
    <source>
        <dbReference type="EMBL" id="GHC53304.1"/>
    </source>
</evidence>
<reference evidence="3" key="2">
    <citation type="submission" date="2020-09" db="EMBL/GenBank/DDBJ databases">
        <authorList>
            <person name="Sun Q."/>
            <person name="Kim S."/>
        </authorList>
    </citation>
    <scope>NUCLEOTIDE SEQUENCE</scope>
    <source>
        <strain evidence="3">KCTC 12988</strain>
    </source>
</reference>
<protein>
    <recommendedName>
        <fullName evidence="2">DUF5722 domain-containing protein</fullName>
    </recommendedName>
</protein>
<dbReference type="Pfam" id="PF18989">
    <property type="entry name" value="DUF5722"/>
    <property type="match status" value="1"/>
</dbReference>
<keyword evidence="4" id="KW-1185">Reference proteome</keyword>
<keyword evidence="1" id="KW-0732">Signal</keyword>
<dbReference type="InterPro" id="IPR017853">
    <property type="entry name" value="GH"/>
</dbReference>
<dbReference type="RefSeq" id="WP_189569775.1">
    <property type="nucleotide sequence ID" value="NZ_BMXI01000007.1"/>
</dbReference>
<feature type="signal peptide" evidence="1">
    <location>
        <begin position="1"/>
        <end position="17"/>
    </location>
</feature>
<dbReference type="Proteomes" id="UP000644507">
    <property type="component" value="Unassembled WGS sequence"/>
</dbReference>
<sequence>MILRLLAFVLWPQVVLALQPVELELSAFDDSPRVQVEQDGTLKISPGGGLSLRAVAGTSVPSTHTVLEFESFSLGGCDNAHVLYGPVFQGGDKACQIAPIDHSERWSVYTTLLAKQPENWNELRLDLALSPQAALSLRNARLRPPNPGEFEEKDLSRVDRRDHFLQTYLATDFPARIQSVSLSEDEATISFHASHSSQEIFLAEVPLFRAPDDPTRFEEPVPINSEQLKAGKITLPRHRERDGHNYDRIFSRWQLISIDEKGKRIPQSHARYPDVFPSKYSHLTVPVPANKKGLGGWAHNRSPEDLGELGITAITVNILLNSLLSPHPSKSTESFQWQGRTFHANLTTLHRHDRTFQEAARHNILVDVVLLLPNPNREKNANAITSIMGHPDADPSAPYAMPNMDSQEGVATYGAALHLLAQRYSRPDRKFGSIHNYIVHNEVDAGWSWTNCGEKPLSYFFDLYHRSMRLVDLITRSESSNARPFITLTHHWAAPGNRRFYGSKNMLLELTKWTRAEGDFPWALAYHPYPASLRNPRTWEDGVTFDFDSDRITPRNIEVLDAWMRSPAMLDKGGAVRPIHLSENGFNSPDYSEKSLREQAAGMAYAWKKIQPLSSVVTWQYHNHIDNRKEGGLRIGLRKFPDDEKDPLGRKPIYFLYRDLATDKEDEACKPYLPMIGVSSWGEVLSTAATK</sequence>
<comment type="caution">
    <text evidence="3">The sequence shown here is derived from an EMBL/GenBank/DDBJ whole genome shotgun (WGS) entry which is preliminary data.</text>
</comment>
<dbReference type="InterPro" id="IPR043780">
    <property type="entry name" value="DUF5722"/>
</dbReference>
<dbReference type="Gene3D" id="3.20.20.80">
    <property type="entry name" value="Glycosidases"/>
    <property type="match status" value="1"/>
</dbReference>
<feature type="domain" description="DUF5722" evidence="2">
    <location>
        <begin position="287"/>
        <end position="684"/>
    </location>
</feature>
<organism evidence="3 4">
    <name type="scientific">Roseibacillus persicicus</name>
    <dbReference type="NCBI Taxonomy" id="454148"/>
    <lineage>
        <taxon>Bacteria</taxon>
        <taxon>Pseudomonadati</taxon>
        <taxon>Verrucomicrobiota</taxon>
        <taxon>Verrucomicrobiia</taxon>
        <taxon>Verrucomicrobiales</taxon>
        <taxon>Verrucomicrobiaceae</taxon>
        <taxon>Roseibacillus</taxon>
    </lineage>
</organism>
<dbReference type="SUPFAM" id="SSF51445">
    <property type="entry name" value="(Trans)glycosidases"/>
    <property type="match status" value="1"/>
</dbReference>
<dbReference type="AlphaFoldDB" id="A0A918TNY1"/>
<proteinExistence type="predicted"/>